<evidence type="ECO:0000256" key="5">
    <source>
        <dbReference type="ARBA" id="ARBA00022692"/>
    </source>
</evidence>
<keyword evidence="4" id="KW-1003">Cell membrane</keyword>
<keyword evidence="6 8" id="KW-1133">Transmembrane helix</keyword>
<dbReference type="AlphaFoldDB" id="A0A6F8ZH83"/>
<evidence type="ECO:0000256" key="4">
    <source>
        <dbReference type="ARBA" id="ARBA00022475"/>
    </source>
</evidence>
<dbReference type="KEGG" id="hfv:R50_1450"/>
<feature type="transmembrane region" description="Helical" evidence="8">
    <location>
        <begin position="261"/>
        <end position="280"/>
    </location>
</feature>
<feature type="transmembrane region" description="Helical" evidence="8">
    <location>
        <begin position="51"/>
        <end position="71"/>
    </location>
</feature>
<evidence type="ECO:0000256" key="1">
    <source>
        <dbReference type="ARBA" id="ARBA00004651"/>
    </source>
</evidence>
<feature type="transmembrane region" description="Helical" evidence="8">
    <location>
        <begin position="27"/>
        <end position="45"/>
    </location>
</feature>
<evidence type="ECO:0000256" key="6">
    <source>
        <dbReference type="ARBA" id="ARBA00022989"/>
    </source>
</evidence>
<keyword evidence="7 8" id="KW-0472">Membrane</keyword>
<dbReference type="InterPro" id="IPR002549">
    <property type="entry name" value="AI-2E-like"/>
</dbReference>
<keyword evidence="5 8" id="KW-0812">Transmembrane</keyword>
<proteinExistence type="inferred from homology"/>
<evidence type="ECO:0000256" key="2">
    <source>
        <dbReference type="ARBA" id="ARBA00009773"/>
    </source>
</evidence>
<dbReference type="EMBL" id="LR778114">
    <property type="protein sequence ID" value="CAB1128956.1"/>
    <property type="molecule type" value="Genomic_DNA"/>
</dbReference>
<comment type="similarity">
    <text evidence="2">Belongs to the autoinducer-2 exporter (AI-2E) (TC 2.A.86) family.</text>
</comment>
<evidence type="ECO:0000256" key="3">
    <source>
        <dbReference type="ARBA" id="ARBA00022448"/>
    </source>
</evidence>
<feature type="transmembrane region" description="Helical" evidence="8">
    <location>
        <begin position="78"/>
        <end position="98"/>
    </location>
</feature>
<dbReference type="GO" id="GO:0055085">
    <property type="term" value="P:transmembrane transport"/>
    <property type="evidence" value="ECO:0007669"/>
    <property type="project" value="TreeGrafter"/>
</dbReference>
<name>A0A6F8ZH83_9FIRM</name>
<evidence type="ECO:0000313" key="10">
    <source>
        <dbReference type="Proteomes" id="UP000503399"/>
    </source>
</evidence>
<feature type="transmembrane region" description="Helical" evidence="8">
    <location>
        <begin position="287"/>
        <end position="309"/>
    </location>
</feature>
<feature type="transmembrane region" description="Helical" evidence="8">
    <location>
        <begin position="321"/>
        <end position="350"/>
    </location>
</feature>
<accession>A0A6F8ZH83</accession>
<dbReference type="Proteomes" id="UP000503399">
    <property type="component" value="Chromosome"/>
</dbReference>
<reference evidence="9 10" key="1">
    <citation type="submission" date="2020-02" db="EMBL/GenBank/DDBJ databases">
        <authorList>
            <person name="Hogendoorn C."/>
        </authorList>
    </citation>
    <scope>NUCLEOTIDE SEQUENCE [LARGE SCALE GENOMIC DNA]</scope>
    <source>
        <strain evidence="9">R501</strain>
    </source>
</reference>
<dbReference type="PANTHER" id="PTHR21716:SF53">
    <property type="entry name" value="PERMEASE PERM-RELATED"/>
    <property type="match status" value="1"/>
</dbReference>
<protein>
    <submittedName>
        <fullName evidence="9">Putative transport protein YrrI</fullName>
    </submittedName>
</protein>
<evidence type="ECO:0000256" key="8">
    <source>
        <dbReference type="SAM" id="Phobius"/>
    </source>
</evidence>
<comment type="subcellular location">
    <subcellularLocation>
        <location evidence="1">Cell membrane</location>
        <topology evidence="1">Multi-pass membrane protein</topology>
    </subcellularLocation>
</comment>
<feature type="transmembrane region" description="Helical" evidence="8">
    <location>
        <begin position="227"/>
        <end position="255"/>
    </location>
</feature>
<organism evidence="9 10">
    <name type="scientific">Candidatus Hydrogenisulfobacillus filiaventi</name>
    <dbReference type="NCBI Taxonomy" id="2707344"/>
    <lineage>
        <taxon>Bacteria</taxon>
        <taxon>Bacillati</taxon>
        <taxon>Bacillota</taxon>
        <taxon>Clostridia</taxon>
        <taxon>Eubacteriales</taxon>
        <taxon>Clostridiales Family XVII. Incertae Sedis</taxon>
        <taxon>Candidatus Hydrogenisulfobacillus</taxon>
    </lineage>
</organism>
<evidence type="ECO:0000313" key="9">
    <source>
        <dbReference type="EMBL" id="CAB1128956.1"/>
    </source>
</evidence>
<dbReference type="GO" id="GO:0005886">
    <property type="term" value="C:plasma membrane"/>
    <property type="evidence" value="ECO:0007669"/>
    <property type="project" value="UniProtKB-SubCell"/>
</dbReference>
<feature type="transmembrane region" description="Helical" evidence="8">
    <location>
        <begin position="161"/>
        <end position="186"/>
    </location>
</feature>
<dbReference type="PANTHER" id="PTHR21716">
    <property type="entry name" value="TRANSMEMBRANE PROTEIN"/>
    <property type="match status" value="1"/>
</dbReference>
<keyword evidence="3" id="KW-0813">Transport</keyword>
<gene>
    <name evidence="9" type="ORF">R50_1450</name>
</gene>
<keyword evidence="10" id="KW-1185">Reference proteome</keyword>
<dbReference type="Pfam" id="PF01594">
    <property type="entry name" value="AI-2E_transport"/>
    <property type="match status" value="1"/>
</dbReference>
<sequence>MRVGADSRVPVLGEASGPARGRRAGRLALLGGLTLAATALLVAAAPVLLPFGFALVLAYLLEPAVAALAGWGLPRGAAVSLVYVLAGAGLAAGLFYGLPVLSREGIRLLALVPRYLGEGEAWWDAALARVHQAPLPQGLHQALLHGVSELEGRIAASLGRLVWGAIGLLPGLASLVLAPVLAFFLLKDRDRIRERFWALVPAPWHAAVYKLLLDLDRALGGFVRGQLLVAAAVGLLALAWLWALGIPFAPLIAVLAAVTDIVPYLGPLAGALPAVLLALAVSPWRALWVAAGFIAIHQLEGAVVGPLVMGEAVGLHPLVVILALLVGAEAGGVLGVFLAVPAAAVVKVLLEHLYHRLAA</sequence>
<evidence type="ECO:0000256" key="7">
    <source>
        <dbReference type="ARBA" id="ARBA00023136"/>
    </source>
</evidence>